<dbReference type="OrthoDB" id="9770517at2"/>
<reference evidence="3 4" key="1">
    <citation type="submission" date="2018-12" db="EMBL/GenBank/DDBJ databases">
        <title>Sequencing of bacterial isolates from soil warming experiment in Harvard Forest, Massachusetts, USA.</title>
        <authorList>
            <person name="Deangelis K."/>
        </authorList>
    </citation>
    <scope>NUCLEOTIDE SEQUENCE [LARGE SCALE GENOMIC DNA]</scope>
    <source>
        <strain evidence="3 4">EB153</strain>
    </source>
</reference>
<dbReference type="Proteomes" id="UP000269669">
    <property type="component" value="Unassembled WGS sequence"/>
</dbReference>
<dbReference type="GO" id="GO:0005886">
    <property type="term" value="C:plasma membrane"/>
    <property type="evidence" value="ECO:0007669"/>
    <property type="project" value="UniProtKB-SubCell"/>
</dbReference>
<dbReference type="InterPro" id="IPR003423">
    <property type="entry name" value="OMP_efflux"/>
</dbReference>
<dbReference type="AlphaFoldDB" id="A0A3R9WDP7"/>
<evidence type="ECO:0000313" key="4">
    <source>
        <dbReference type="Proteomes" id="UP000269669"/>
    </source>
</evidence>
<dbReference type="GO" id="GO:0015562">
    <property type="term" value="F:efflux transmembrane transporter activity"/>
    <property type="evidence" value="ECO:0007669"/>
    <property type="project" value="InterPro"/>
</dbReference>
<name>A0A3R9WDP7_9BACT</name>
<evidence type="ECO:0000256" key="2">
    <source>
        <dbReference type="RuleBase" id="RU362097"/>
    </source>
</evidence>
<dbReference type="PANTHER" id="PTHR30203:SF33">
    <property type="entry name" value="BLR4455 PROTEIN"/>
    <property type="match status" value="1"/>
</dbReference>
<comment type="caution">
    <text evidence="3">The sequence shown here is derived from an EMBL/GenBank/DDBJ whole genome shotgun (WGS) entry which is preliminary data.</text>
</comment>
<gene>
    <name evidence="3" type="ORF">EDE15_0290</name>
</gene>
<evidence type="ECO:0000256" key="1">
    <source>
        <dbReference type="ARBA" id="ARBA00007613"/>
    </source>
</evidence>
<accession>A0A3R9WDP7</accession>
<keyword evidence="2 3" id="KW-0449">Lipoprotein</keyword>
<keyword evidence="2" id="KW-0472">Membrane</keyword>
<dbReference type="InterPro" id="IPR010131">
    <property type="entry name" value="MdtP/NodT-like"/>
</dbReference>
<organism evidence="3 4">
    <name type="scientific">Edaphobacter aggregans</name>
    <dbReference type="NCBI Taxonomy" id="570835"/>
    <lineage>
        <taxon>Bacteria</taxon>
        <taxon>Pseudomonadati</taxon>
        <taxon>Acidobacteriota</taxon>
        <taxon>Terriglobia</taxon>
        <taxon>Terriglobales</taxon>
        <taxon>Acidobacteriaceae</taxon>
        <taxon>Edaphobacter</taxon>
    </lineage>
</organism>
<dbReference type="Gene3D" id="2.20.200.10">
    <property type="entry name" value="Outer membrane efflux proteins (OEP)"/>
    <property type="match status" value="1"/>
</dbReference>
<dbReference type="Gene3D" id="1.20.1600.10">
    <property type="entry name" value="Outer membrane efflux proteins (OEP)"/>
    <property type="match status" value="1"/>
</dbReference>
<comment type="similarity">
    <text evidence="1 2">Belongs to the outer membrane factor (OMF) (TC 1.B.17) family.</text>
</comment>
<dbReference type="NCBIfam" id="TIGR01845">
    <property type="entry name" value="outer_NodT"/>
    <property type="match status" value="1"/>
</dbReference>
<keyword evidence="2" id="KW-0812">Transmembrane</keyword>
<keyword evidence="2" id="KW-0564">Palmitate</keyword>
<dbReference type="EMBL" id="RSDW01000001">
    <property type="protein sequence ID" value="RSL14822.1"/>
    <property type="molecule type" value="Genomic_DNA"/>
</dbReference>
<protein>
    <submittedName>
        <fullName evidence="3">NodT family efflux transporter outer membrane factor (OMF) lipoprotein</fullName>
    </submittedName>
</protein>
<keyword evidence="2" id="KW-1134">Transmembrane beta strand</keyword>
<dbReference type="SUPFAM" id="SSF56954">
    <property type="entry name" value="Outer membrane efflux proteins (OEP)"/>
    <property type="match status" value="1"/>
</dbReference>
<dbReference type="PROSITE" id="PS51257">
    <property type="entry name" value="PROKAR_LIPOPROTEIN"/>
    <property type="match status" value="1"/>
</dbReference>
<evidence type="ECO:0000313" key="3">
    <source>
        <dbReference type="EMBL" id="RSL14822.1"/>
    </source>
</evidence>
<dbReference type="PANTHER" id="PTHR30203">
    <property type="entry name" value="OUTER MEMBRANE CATION EFFLUX PROTEIN"/>
    <property type="match status" value="1"/>
</dbReference>
<dbReference type="Pfam" id="PF02321">
    <property type="entry name" value="OEP"/>
    <property type="match status" value="2"/>
</dbReference>
<proteinExistence type="inferred from homology"/>
<dbReference type="RefSeq" id="WP_125483641.1">
    <property type="nucleotide sequence ID" value="NZ_RSDW01000001.1"/>
</dbReference>
<comment type="subcellular location">
    <subcellularLocation>
        <location evidence="2">Cell membrane</location>
        <topology evidence="2">Lipid-anchor</topology>
    </subcellularLocation>
</comment>
<keyword evidence="4" id="KW-1185">Reference proteome</keyword>
<sequence length="482" mass="52349">MKQLGKFHRTAVAVASVALVVLSGCRVGPNYVQPTVPPAPPAFKETPSNWKQATPQDQLPKGKWWEIYGDEKLNSLEEKIAVSNQTLKVSYHQYMSAREVVRQARSQFFPALAVQPSGSRNQLSQNRPNFNTLTPSQYSDIALTGDISYEVDLWGQVRRTVESAQENAQASAGDLENVSLSLHSELAVDYFSLRGLDLQKQLLDATVIDFEKALQLTQRRYRGGVASDVDVAQAETQLETTRAQAIETGVARAQFEHAIAVLTGETASTFSITPSPLAATPPEIPLGVPSELLERRPDIAAAERRVASANAQIGVAIAAYYPQISLSAAGGFESAAIGTLIQGPSALWSVGGSAVQTVLDGGRRRAVTQQARDNHEATVASYRENVLEAFQQVEDNLAALRLLEQELTTQQVAVASARRSVDLSTTRYKRGITTYLEVLTAQSTALSNERTAADLMTRRMTASVQLIKALGGGWDRSQLPKM</sequence>